<dbReference type="SUPFAM" id="SSF46955">
    <property type="entry name" value="Putative DNA-binding domain"/>
    <property type="match status" value="1"/>
</dbReference>
<dbReference type="SMART" id="SM00422">
    <property type="entry name" value="HTH_MERR"/>
    <property type="match status" value="1"/>
</dbReference>
<dbReference type="PROSITE" id="PS50937">
    <property type="entry name" value="HTH_MERR_2"/>
    <property type="match status" value="1"/>
</dbReference>
<feature type="region of interest" description="Disordered" evidence="3">
    <location>
        <begin position="110"/>
        <end position="130"/>
    </location>
</feature>
<name>A0A1A0DPA6_ACEPA</name>
<comment type="caution">
    <text evidence="5">The sequence shown here is derived from an EMBL/GenBank/DDBJ whole genome shotgun (WGS) entry which is preliminary data.</text>
</comment>
<dbReference type="Gene3D" id="1.10.1660.10">
    <property type="match status" value="1"/>
</dbReference>
<dbReference type="PATRIC" id="fig|438.15.peg.89"/>
<dbReference type="PANTHER" id="PTHR30204">
    <property type="entry name" value="REDOX-CYCLING DRUG-SENSING TRANSCRIPTIONAL ACTIVATOR SOXR"/>
    <property type="match status" value="1"/>
</dbReference>
<gene>
    <name evidence="5" type="ORF">SRCM100623_00091</name>
</gene>
<dbReference type="Proteomes" id="UP000093796">
    <property type="component" value="Unassembled WGS sequence"/>
</dbReference>
<dbReference type="CDD" id="cd04765">
    <property type="entry name" value="HTH_MlrA-like_sg2"/>
    <property type="match status" value="1"/>
</dbReference>
<dbReference type="GO" id="GO:0003677">
    <property type="term" value="F:DNA binding"/>
    <property type="evidence" value="ECO:0007669"/>
    <property type="project" value="UniProtKB-KW"/>
</dbReference>
<dbReference type="InterPro" id="IPR000551">
    <property type="entry name" value="MerR-type_HTH_dom"/>
</dbReference>
<feature type="compositionally biased region" description="Polar residues" evidence="3">
    <location>
        <begin position="1"/>
        <end position="29"/>
    </location>
</feature>
<reference evidence="5 6" key="1">
    <citation type="submission" date="2016-05" db="EMBL/GenBank/DDBJ databases">
        <title>Genome sequencing of Acetobacter pasteurianus strain SRCM100623.</title>
        <authorList>
            <person name="Song Y.R."/>
        </authorList>
    </citation>
    <scope>NUCLEOTIDE SEQUENCE [LARGE SCALE GENOMIC DNA]</scope>
    <source>
        <strain evidence="5 6">SRCM100623</strain>
    </source>
</reference>
<dbReference type="Pfam" id="PF13411">
    <property type="entry name" value="MerR_1"/>
    <property type="match status" value="1"/>
</dbReference>
<evidence type="ECO:0000259" key="4">
    <source>
        <dbReference type="PROSITE" id="PS50937"/>
    </source>
</evidence>
<keyword evidence="1" id="KW-0238">DNA-binding</keyword>
<sequence>MTDEAQTFSETGGESSSPTAENVSTNSAPSEKGPFAFRTISEVADELHVPQHTLRLWETQFHQVRPLKRGGGRRYYRPADIELLRHIADLLYTQGYTIKGVQRILQNGGVPAAETPAPETGQQDESEKQPETAVEAVKSSEVAAEDFEIIEDSSEKVVAVDDNASTIQPEPEPEPEPAATAEDVQDATDLSPEMEDAVVTFASVEPHPHMTELVEQNRQLRQDLADVLVELEDFRKKLVS</sequence>
<feature type="coiled-coil region" evidence="2">
    <location>
        <begin position="210"/>
        <end position="237"/>
    </location>
</feature>
<dbReference type="RefSeq" id="WP_064775762.1">
    <property type="nucleotide sequence ID" value="NZ_LYUD01000001.1"/>
</dbReference>
<dbReference type="InterPro" id="IPR009061">
    <property type="entry name" value="DNA-bd_dom_put_sf"/>
</dbReference>
<accession>A0A1A0DPA6</accession>
<evidence type="ECO:0000313" key="5">
    <source>
        <dbReference type="EMBL" id="OAZ76865.1"/>
    </source>
</evidence>
<feature type="region of interest" description="Disordered" evidence="3">
    <location>
        <begin position="154"/>
        <end position="187"/>
    </location>
</feature>
<feature type="region of interest" description="Disordered" evidence="3">
    <location>
        <begin position="1"/>
        <end position="34"/>
    </location>
</feature>
<feature type="domain" description="HTH merR-type" evidence="4">
    <location>
        <begin position="39"/>
        <end position="107"/>
    </location>
</feature>
<evidence type="ECO:0000256" key="3">
    <source>
        <dbReference type="SAM" id="MobiDB-lite"/>
    </source>
</evidence>
<keyword evidence="2" id="KW-0175">Coiled coil</keyword>
<evidence type="ECO:0000313" key="6">
    <source>
        <dbReference type="Proteomes" id="UP000093796"/>
    </source>
</evidence>
<dbReference type="AlphaFoldDB" id="A0A1A0DPA6"/>
<organism evidence="5 6">
    <name type="scientific">Acetobacter pasteurianus</name>
    <name type="common">Acetobacter turbidans</name>
    <dbReference type="NCBI Taxonomy" id="438"/>
    <lineage>
        <taxon>Bacteria</taxon>
        <taxon>Pseudomonadati</taxon>
        <taxon>Pseudomonadota</taxon>
        <taxon>Alphaproteobacteria</taxon>
        <taxon>Acetobacterales</taxon>
        <taxon>Acetobacteraceae</taxon>
        <taxon>Acetobacter</taxon>
    </lineage>
</organism>
<dbReference type="PANTHER" id="PTHR30204:SF15">
    <property type="entry name" value="BLL5018 PROTEIN"/>
    <property type="match status" value="1"/>
</dbReference>
<dbReference type="OrthoDB" id="9810140at2"/>
<proteinExistence type="predicted"/>
<dbReference type="InterPro" id="IPR047057">
    <property type="entry name" value="MerR_fam"/>
</dbReference>
<dbReference type="GO" id="GO:0003700">
    <property type="term" value="F:DNA-binding transcription factor activity"/>
    <property type="evidence" value="ECO:0007669"/>
    <property type="project" value="InterPro"/>
</dbReference>
<evidence type="ECO:0000256" key="2">
    <source>
        <dbReference type="SAM" id="Coils"/>
    </source>
</evidence>
<dbReference type="EMBL" id="LYUD01000001">
    <property type="protein sequence ID" value="OAZ76865.1"/>
    <property type="molecule type" value="Genomic_DNA"/>
</dbReference>
<protein>
    <submittedName>
        <fullName evidence="5">Putative HTH-type transcriptional regulator in himA 3'region</fullName>
    </submittedName>
</protein>
<evidence type="ECO:0000256" key="1">
    <source>
        <dbReference type="ARBA" id="ARBA00023125"/>
    </source>
</evidence>